<gene>
    <name evidence="5 8" type="primary">argH</name>
    <name evidence="8" type="ORF">COV72_06950</name>
</gene>
<evidence type="ECO:0000256" key="3">
    <source>
        <dbReference type="ARBA" id="ARBA00012338"/>
    </source>
</evidence>
<reference evidence="8 9" key="1">
    <citation type="submission" date="2017-09" db="EMBL/GenBank/DDBJ databases">
        <title>Depth-based differentiation of microbial function through sediment-hosted aquifers and enrichment of novel symbionts in the deep terrestrial subsurface.</title>
        <authorList>
            <person name="Probst A.J."/>
            <person name="Ladd B."/>
            <person name="Jarett J.K."/>
            <person name="Geller-Mcgrath D.E."/>
            <person name="Sieber C.M."/>
            <person name="Emerson J.B."/>
            <person name="Anantharaman K."/>
            <person name="Thomas B.C."/>
            <person name="Malmstrom R."/>
            <person name="Stieglmeier M."/>
            <person name="Klingl A."/>
            <person name="Woyke T."/>
            <person name="Ryan C.M."/>
            <person name="Banfield J.F."/>
        </authorList>
    </citation>
    <scope>NUCLEOTIDE SEQUENCE [LARGE SCALE GENOMIC DNA]</scope>
    <source>
        <strain evidence="8">CG11_big_fil_rev_8_21_14_0_20_42_13</strain>
    </source>
</reference>
<name>A0A2H0LW69_9BACT</name>
<dbReference type="GO" id="GO:0005829">
    <property type="term" value="C:cytosol"/>
    <property type="evidence" value="ECO:0007669"/>
    <property type="project" value="TreeGrafter"/>
</dbReference>
<dbReference type="PANTHER" id="PTHR43814:SF1">
    <property type="entry name" value="ARGININOSUCCINATE LYASE"/>
    <property type="match status" value="1"/>
</dbReference>
<dbReference type="InterPro" id="IPR024083">
    <property type="entry name" value="Fumarase/histidase_N"/>
</dbReference>
<comment type="pathway">
    <text evidence="2 5">Amino-acid biosynthesis; L-arginine biosynthesis; L-arginine from L-ornithine and carbamoyl phosphate: step 3/3.</text>
</comment>
<evidence type="ECO:0000256" key="2">
    <source>
        <dbReference type="ARBA" id="ARBA00004941"/>
    </source>
</evidence>
<evidence type="ECO:0000259" key="7">
    <source>
        <dbReference type="Pfam" id="PF14698"/>
    </source>
</evidence>
<dbReference type="Gene3D" id="1.10.40.30">
    <property type="entry name" value="Fumarase/aspartase (C-terminal domain)"/>
    <property type="match status" value="1"/>
</dbReference>
<keyword evidence="5 8" id="KW-0456">Lyase</keyword>
<dbReference type="HAMAP" id="MF_00006">
    <property type="entry name" value="Arg_succ_lyase"/>
    <property type="match status" value="1"/>
</dbReference>
<keyword evidence="5" id="KW-0028">Amino-acid biosynthesis</keyword>
<accession>A0A2H0LW69</accession>
<comment type="caution">
    <text evidence="8">The sequence shown here is derived from an EMBL/GenBank/DDBJ whole genome shotgun (WGS) entry which is preliminary data.</text>
</comment>
<comment type="subcellular location">
    <subcellularLocation>
        <location evidence="5">Cytoplasm</location>
    </subcellularLocation>
</comment>
<dbReference type="InterPro" id="IPR000362">
    <property type="entry name" value="Fumarate_lyase_fam"/>
</dbReference>
<dbReference type="Pfam" id="PF14698">
    <property type="entry name" value="ASL_C2"/>
    <property type="match status" value="1"/>
</dbReference>
<dbReference type="PRINTS" id="PR00145">
    <property type="entry name" value="ARGSUCLYASE"/>
</dbReference>
<dbReference type="Gene3D" id="1.10.275.10">
    <property type="entry name" value="Fumarase/aspartase (N-terminal domain)"/>
    <property type="match status" value="1"/>
</dbReference>
<dbReference type="GO" id="GO:0004056">
    <property type="term" value="F:argininosuccinate lyase activity"/>
    <property type="evidence" value="ECO:0007669"/>
    <property type="project" value="UniProtKB-UniRule"/>
</dbReference>
<evidence type="ECO:0000313" key="8">
    <source>
        <dbReference type="EMBL" id="PIQ88660.1"/>
    </source>
</evidence>
<dbReference type="NCBIfam" id="TIGR00838">
    <property type="entry name" value="argH"/>
    <property type="match status" value="1"/>
</dbReference>
<dbReference type="InterPro" id="IPR009049">
    <property type="entry name" value="Argininosuccinate_lyase"/>
</dbReference>
<organism evidence="8 9">
    <name type="scientific">Candidatus Ghiorseimicrobium undicola</name>
    <dbReference type="NCBI Taxonomy" id="1974746"/>
    <lineage>
        <taxon>Bacteria</taxon>
        <taxon>Pseudomonadati</taxon>
        <taxon>Candidatus Omnitrophota</taxon>
        <taxon>Candidatus Ghiorseimicrobium</taxon>
    </lineage>
</organism>
<dbReference type="PRINTS" id="PR00149">
    <property type="entry name" value="FUMRATELYASE"/>
</dbReference>
<proteinExistence type="inferred from homology"/>
<dbReference type="InterPro" id="IPR020557">
    <property type="entry name" value="Fumarate_lyase_CS"/>
</dbReference>
<dbReference type="InterPro" id="IPR008948">
    <property type="entry name" value="L-Aspartase-like"/>
</dbReference>
<evidence type="ECO:0000256" key="1">
    <source>
        <dbReference type="ARBA" id="ARBA00000985"/>
    </source>
</evidence>
<dbReference type="PANTHER" id="PTHR43814">
    <property type="entry name" value="ARGININOSUCCINATE LYASE"/>
    <property type="match status" value="1"/>
</dbReference>
<protein>
    <recommendedName>
        <fullName evidence="3 5">Argininosuccinate lyase</fullName>
        <shortName evidence="5">ASAL</shortName>
        <ecNumber evidence="3 5">4.3.2.1</ecNumber>
    </recommendedName>
    <alternativeName>
        <fullName evidence="5">Arginosuccinase</fullName>
    </alternativeName>
</protein>
<dbReference type="CDD" id="cd01359">
    <property type="entry name" value="Argininosuccinate_lyase"/>
    <property type="match status" value="1"/>
</dbReference>
<comment type="similarity">
    <text evidence="5">Belongs to the lyase 1 family. Argininosuccinate lyase subfamily.</text>
</comment>
<keyword evidence="5" id="KW-0963">Cytoplasm</keyword>
<sequence length="450" mass="50994">MAKKLWGGRFSKKTDPLVEEFTKSIQYDYKLAKYDLLGSMAHIEILKKAEYLTSAEANKLLEGLDSIYDAVEEKKFKFDKKCEDIHTAIQNSLQKKVGDLALKLHTARSRNDQVVFATKMYSKMELAKLNIVIAELGNVLIKLGKNNSEVVIPGFTHMQHAQPVYLSDYLHAYCEMLDRDIKRLGRIENDIKICMGAGALAGTPINAEEYKIKAEEFIKESKIGEAFNVQAVSNSLDAVSDRDFVIEIISALSILSMHLSRLAEDLIIWSTKEFDFVEIDEAFCTGSSLMPQKKNADVLELVRGYAGRLYGNLVSVLTMMKGLPLTYNRDMQLDKEPLFNSFEIVSSELRVLAGLVKTLKFNKEKIAEHLKDESLYATDLVYYLVDRGIAFKNAHTAIGKLIKYSLDNDILIKDMPESLLKKFSNKIIKKEFVKLFDPLVSVKSKKSIKR</sequence>
<dbReference type="SUPFAM" id="SSF48557">
    <property type="entry name" value="L-aspartase-like"/>
    <property type="match status" value="1"/>
</dbReference>
<evidence type="ECO:0000259" key="6">
    <source>
        <dbReference type="Pfam" id="PF00206"/>
    </source>
</evidence>
<dbReference type="InterPro" id="IPR029419">
    <property type="entry name" value="Arg_succ_lyase_C"/>
</dbReference>
<evidence type="ECO:0000256" key="5">
    <source>
        <dbReference type="HAMAP-Rule" id="MF_00006"/>
    </source>
</evidence>
<dbReference type="GO" id="GO:0042450">
    <property type="term" value="P:L-arginine biosynthetic process via ornithine"/>
    <property type="evidence" value="ECO:0007669"/>
    <property type="project" value="UniProtKB-UniRule"/>
</dbReference>
<dbReference type="EMBL" id="PCWA01000092">
    <property type="protein sequence ID" value="PIQ88660.1"/>
    <property type="molecule type" value="Genomic_DNA"/>
</dbReference>
<evidence type="ECO:0000313" key="9">
    <source>
        <dbReference type="Proteomes" id="UP000229641"/>
    </source>
</evidence>
<evidence type="ECO:0000256" key="4">
    <source>
        <dbReference type="ARBA" id="ARBA00022571"/>
    </source>
</evidence>
<dbReference type="EC" id="4.3.2.1" evidence="3 5"/>
<comment type="catalytic activity">
    <reaction evidence="1 5">
        <text>2-(N(omega)-L-arginino)succinate = fumarate + L-arginine</text>
        <dbReference type="Rhea" id="RHEA:24020"/>
        <dbReference type="ChEBI" id="CHEBI:29806"/>
        <dbReference type="ChEBI" id="CHEBI:32682"/>
        <dbReference type="ChEBI" id="CHEBI:57472"/>
        <dbReference type="EC" id="4.3.2.1"/>
    </reaction>
</comment>
<dbReference type="UniPathway" id="UPA00068">
    <property type="reaction ID" value="UER00114"/>
</dbReference>
<dbReference type="PROSITE" id="PS00163">
    <property type="entry name" value="FUMARATE_LYASES"/>
    <property type="match status" value="1"/>
</dbReference>
<feature type="domain" description="Argininosuccinate lyase C-terminal" evidence="7">
    <location>
        <begin position="376"/>
        <end position="442"/>
    </location>
</feature>
<dbReference type="FunFam" id="1.20.200.10:FF:000015">
    <property type="entry name" value="argininosuccinate lyase isoform X2"/>
    <property type="match status" value="1"/>
</dbReference>
<dbReference type="Pfam" id="PF00206">
    <property type="entry name" value="Lyase_1"/>
    <property type="match status" value="1"/>
</dbReference>
<dbReference type="InterPro" id="IPR022761">
    <property type="entry name" value="Fumarate_lyase_N"/>
</dbReference>
<feature type="domain" description="Fumarate lyase N-terminal" evidence="6">
    <location>
        <begin position="8"/>
        <end position="311"/>
    </location>
</feature>
<dbReference type="AlphaFoldDB" id="A0A2H0LW69"/>
<keyword evidence="4 5" id="KW-0055">Arginine biosynthesis</keyword>
<dbReference type="Gene3D" id="1.20.200.10">
    <property type="entry name" value="Fumarase/aspartase (Central domain)"/>
    <property type="match status" value="1"/>
</dbReference>
<dbReference type="Proteomes" id="UP000229641">
    <property type="component" value="Unassembled WGS sequence"/>
</dbReference>